<gene>
    <name evidence="1" type="ORF">XBO1_2270002</name>
</gene>
<sequence>MTHTIRLLSLLLIAFNVRGMLVGERQS</sequence>
<dbReference type="EMBL" id="CBSX010000143">
    <property type="protein sequence ID" value="CDH06386.1"/>
    <property type="molecule type" value="Genomic_DNA"/>
</dbReference>
<dbReference type="AlphaFoldDB" id="A0A077P9F0"/>
<dbReference type="Proteomes" id="UP000028483">
    <property type="component" value="Unassembled WGS sequence"/>
</dbReference>
<comment type="caution">
    <text evidence="1">The sequence shown here is derived from an EMBL/GenBank/DDBJ whole genome shotgun (WGS) entry which is preliminary data.</text>
</comment>
<proteinExistence type="predicted"/>
<evidence type="ECO:0000313" key="1">
    <source>
        <dbReference type="EMBL" id="CDH06386.1"/>
    </source>
</evidence>
<protein>
    <submittedName>
        <fullName evidence="1">Uncharacterized protein</fullName>
    </submittedName>
</protein>
<organism evidence="1 2">
    <name type="scientific">Xenorhabdus bovienii str. oregonense</name>
    <dbReference type="NCBI Taxonomy" id="1398202"/>
    <lineage>
        <taxon>Bacteria</taxon>
        <taxon>Pseudomonadati</taxon>
        <taxon>Pseudomonadota</taxon>
        <taxon>Gammaproteobacteria</taxon>
        <taxon>Enterobacterales</taxon>
        <taxon>Morganellaceae</taxon>
        <taxon>Xenorhabdus</taxon>
    </lineage>
</organism>
<dbReference type="HOGENOM" id="CLU_221664_0_0_6"/>
<evidence type="ECO:0000313" key="2">
    <source>
        <dbReference type="Proteomes" id="UP000028483"/>
    </source>
</evidence>
<reference evidence="1" key="1">
    <citation type="submission" date="2013-07" db="EMBL/GenBank/DDBJ databases">
        <title>Sub-species coevolution in mutualistic symbiosis.</title>
        <authorList>
            <person name="Murfin K."/>
            <person name="Klassen J."/>
            <person name="Lee M."/>
            <person name="Forst S."/>
            <person name="Stock P."/>
            <person name="Goodrich-Blair H."/>
        </authorList>
    </citation>
    <scope>NUCLEOTIDE SEQUENCE [LARGE SCALE GENOMIC DNA]</scope>
    <source>
        <strain evidence="1">Oregonense</strain>
    </source>
</reference>
<name>A0A077P9F0_XENBV</name>
<accession>A0A077P9F0</accession>